<reference evidence="1" key="1">
    <citation type="submission" date="2019-08" db="EMBL/GenBank/DDBJ databases">
        <authorList>
            <person name="Kucharzyk K."/>
            <person name="Murdoch R.W."/>
            <person name="Higgins S."/>
            <person name="Loffler F."/>
        </authorList>
    </citation>
    <scope>NUCLEOTIDE SEQUENCE</scope>
</reference>
<comment type="caution">
    <text evidence="1">The sequence shown here is derived from an EMBL/GenBank/DDBJ whole genome shotgun (WGS) entry which is preliminary data.</text>
</comment>
<proteinExistence type="predicted"/>
<accession>A0A644YMS1</accession>
<dbReference type="AlphaFoldDB" id="A0A644YMS1"/>
<name>A0A644YMS1_9ZZZZ</name>
<organism evidence="1">
    <name type="scientific">bioreactor metagenome</name>
    <dbReference type="NCBI Taxonomy" id="1076179"/>
    <lineage>
        <taxon>unclassified sequences</taxon>
        <taxon>metagenomes</taxon>
        <taxon>ecological metagenomes</taxon>
    </lineage>
</organism>
<dbReference type="EMBL" id="VSSQ01004985">
    <property type="protein sequence ID" value="MPM27404.1"/>
    <property type="molecule type" value="Genomic_DNA"/>
</dbReference>
<sequence length="187" mass="22089">MFIQGKIYIFLSVIFLFSCKNESKNCITTPTLWGITLDYDDPNNNLGLKYFEYYIDKDKQVGISFYDAFETYDSSLIKIDDIDLDNYLLHKKEYFEQCDSAGYAQYLLRLLIDNHTVCKDSIEKVQIKILDTIVYSKTDSFYLNLLYNNFENRLDEYYKKLYDEAVPDKSLDTIDITDTMATIKRVE</sequence>
<protein>
    <submittedName>
        <fullName evidence="1">Uncharacterized protein</fullName>
    </submittedName>
</protein>
<evidence type="ECO:0000313" key="1">
    <source>
        <dbReference type="EMBL" id="MPM27404.1"/>
    </source>
</evidence>
<gene>
    <name evidence="1" type="ORF">SDC9_73915</name>
</gene>
<dbReference type="PROSITE" id="PS51257">
    <property type="entry name" value="PROKAR_LIPOPROTEIN"/>
    <property type="match status" value="1"/>
</dbReference>